<dbReference type="Proteomes" id="UP000292702">
    <property type="component" value="Unassembled WGS sequence"/>
</dbReference>
<reference evidence="1 2" key="1">
    <citation type="submission" date="2018-11" db="EMBL/GenBank/DDBJ databases">
        <title>Genome assembly of Steccherinum ochraceum LE-BIN_3174, the white-rot fungus of the Steccherinaceae family (The Residual Polyporoid clade, Polyporales, Basidiomycota).</title>
        <authorList>
            <person name="Fedorova T.V."/>
            <person name="Glazunova O.A."/>
            <person name="Landesman E.O."/>
            <person name="Moiseenko K.V."/>
            <person name="Psurtseva N.V."/>
            <person name="Savinova O.S."/>
            <person name="Shakhova N.V."/>
            <person name="Tyazhelova T.V."/>
            <person name="Vasina D.V."/>
        </authorList>
    </citation>
    <scope>NUCLEOTIDE SEQUENCE [LARGE SCALE GENOMIC DNA]</scope>
    <source>
        <strain evidence="1 2">LE-BIN_3174</strain>
    </source>
</reference>
<dbReference type="AlphaFoldDB" id="A0A4R0RE40"/>
<evidence type="ECO:0000313" key="2">
    <source>
        <dbReference type="Proteomes" id="UP000292702"/>
    </source>
</evidence>
<dbReference type="EMBL" id="RWJN01000173">
    <property type="protein sequence ID" value="TCD65582.1"/>
    <property type="molecule type" value="Genomic_DNA"/>
</dbReference>
<organism evidence="1 2">
    <name type="scientific">Steccherinum ochraceum</name>
    <dbReference type="NCBI Taxonomy" id="92696"/>
    <lineage>
        <taxon>Eukaryota</taxon>
        <taxon>Fungi</taxon>
        <taxon>Dikarya</taxon>
        <taxon>Basidiomycota</taxon>
        <taxon>Agaricomycotina</taxon>
        <taxon>Agaricomycetes</taxon>
        <taxon>Polyporales</taxon>
        <taxon>Steccherinaceae</taxon>
        <taxon>Steccherinum</taxon>
    </lineage>
</organism>
<protein>
    <submittedName>
        <fullName evidence="1">Uncharacterized protein</fullName>
    </submittedName>
</protein>
<comment type="caution">
    <text evidence="1">The sequence shown here is derived from an EMBL/GenBank/DDBJ whole genome shotgun (WGS) entry which is preliminary data.</text>
</comment>
<sequence length="259" mass="29347">MSLFLDEGWSRLERVEQSISQPHTYAWALESATSRRPPNLPARPLPVSPIRKLLAESISSWIETSSILVVARLGEIAATLSQVAKFPVAPLEHHSQYTRDLTHVLAKPTDTRNLEVTLEYDGLRQIGLCAVADMIALRLSSSTRPQALTLRCVLQAAGTRSRRFVDLWSGDSDSIAADWARIEELLMDSTNVGRFMLGFTFSDWADLPPSRRTEVRRDIARVLNAFMPRLHRMVAVHEYPLDASVVFWWQRLRERTGGR</sequence>
<accession>A0A4R0RE40</accession>
<gene>
    <name evidence="1" type="ORF">EIP91_002466</name>
</gene>
<name>A0A4R0RE40_9APHY</name>
<keyword evidence="2" id="KW-1185">Reference proteome</keyword>
<proteinExistence type="predicted"/>
<evidence type="ECO:0000313" key="1">
    <source>
        <dbReference type="EMBL" id="TCD65582.1"/>
    </source>
</evidence>